<dbReference type="InterPro" id="IPR014976">
    <property type="entry name" value="AbpA_HamA_C"/>
</dbReference>
<proteinExistence type="predicted"/>
<protein>
    <recommendedName>
        <fullName evidence="1">Anti-bacteriophage protein A/HamA C-terminal domain-containing protein</fullName>
    </recommendedName>
</protein>
<feature type="domain" description="Anti-bacteriophage protein A/HamA C-terminal" evidence="1">
    <location>
        <begin position="7"/>
        <end position="264"/>
    </location>
</feature>
<dbReference type="AlphaFoldDB" id="A0A6J5GKL2"/>
<gene>
    <name evidence="2" type="ORF">LMG27177_04703</name>
</gene>
<sequence>MPPPEHLNWLVEQPPVTTIEGKQVRLFEFAHQPDNVTLSSWARHFRQHYCPDEDIDALRSATGLSRAEFLAQMIFPSTVKPGPSIRSGDFAEILVCDFLEFSMNHWVPRSRFSEKATPNESVKGTDIIGLYMSPNGITAEDTLTTFEVKAQLSAGRPQARLQVAVDDAAKDKVRQAFTLLAMKRKALMHGDNERAALVERFQAKADRPFREQTGAAAVLSNDAFDAELIASTTTASHPPGSTLLLLVIRGEDLMTLAHSLYARAANEA</sequence>
<evidence type="ECO:0000313" key="2">
    <source>
        <dbReference type="EMBL" id="CAB3799972.1"/>
    </source>
</evidence>
<organism evidence="2 3">
    <name type="scientific">Paraburkholderia fynbosensis</name>
    <dbReference type="NCBI Taxonomy" id="1200993"/>
    <lineage>
        <taxon>Bacteria</taxon>
        <taxon>Pseudomonadati</taxon>
        <taxon>Pseudomonadota</taxon>
        <taxon>Betaproteobacteria</taxon>
        <taxon>Burkholderiales</taxon>
        <taxon>Burkholderiaceae</taxon>
        <taxon>Paraburkholderia</taxon>
    </lineage>
</organism>
<dbReference type="RefSeq" id="WP_246291123.1">
    <property type="nucleotide sequence ID" value="NZ_CADIKI010000015.1"/>
</dbReference>
<keyword evidence="3" id="KW-1185">Reference proteome</keyword>
<dbReference type="Proteomes" id="UP000494252">
    <property type="component" value="Unassembled WGS sequence"/>
</dbReference>
<dbReference type="EMBL" id="CADIKI010000015">
    <property type="protein sequence ID" value="CAB3799972.1"/>
    <property type="molecule type" value="Genomic_DNA"/>
</dbReference>
<evidence type="ECO:0000313" key="3">
    <source>
        <dbReference type="Proteomes" id="UP000494252"/>
    </source>
</evidence>
<reference evidence="2 3" key="1">
    <citation type="submission" date="2020-04" db="EMBL/GenBank/DDBJ databases">
        <authorList>
            <person name="De Canck E."/>
        </authorList>
    </citation>
    <scope>NUCLEOTIDE SEQUENCE [LARGE SCALE GENOMIC DNA]</scope>
    <source>
        <strain evidence="2 3">LMG 27177</strain>
    </source>
</reference>
<accession>A0A6J5GKL2</accession>
<dbReference type="Pfam" id="PF08878">
    <property type="entry name" value="HamA"/>
    <property type="match status" value="1"/>
</dbReference>
<evidence type="ECO:0000259" key="1">
    <source>
        <dbReference type="Pfam" id="PF08878"/>
    </source>
</evidence>
<name>A0A6J5GKL2_9BURK</name>